<evidence type="ECO:0000313" key="3">
    <source>
        <dbReference type="Proteomes" id="UP000244527"/>
    </source>
</evidence>
<dbReference type="Proteomes" id="UP000244527">
    <property type="component" value="Chromosome"/>
</dbReference>
<dbReference type="Gene3D" id="3.40.50.12580">
    <property type="match status" value="1"/>
</dbReference>
<keyword evidence="1" id="KW-0812">Transmembrane</keyword>
<accession>A0A2S1LDU0</accession>
<dbReference type="OrthoDB" id="2334812at2"/>
<dbReference type="InterPro" id="IPR043148">
    <property type="entry name" value="TagF_C"/>
</dbReference>
<organism evidence="2 3">
    <name type="scientific">Flavobacterium faecale</name>
    <dbReference type="NCBI Taxonomy" id="1355330"/>
    <lineage>
        <taxon>Bacteria</taxon>
        <taxon>Pseudomonadati</taxon>
        <taxon>Bacteroidota</taxon>
        <taxon>Flavobacteriia</taxon>
        <taxon>Flavobacteriales</taxon>
        <taxon>Flavobacteriaceae</taxon>
        <taxon>Flavobacterium</taxon>
    </lineage>
</organism>
<sequence length="439" mass="52831">MKKIREIVKKNIHPKLWRFLADSYIFIMTNRLYVYYLFYISPKRQEKALKRIRKKDKIKVAFFLIHESVWKYDLVYRLMVEHPKFDPVIFVCPVVNYGKDSMLYEMNKSFTVFKNKGYNVLRTFDDITGKYLDIQKEYAPDIIFYTNPYNGLIDKRYYIYKFPTTLICYVPYAIMTTKYDSFFNLDFHNIVWKIFSETPLHHKILTEKQKIKARNSIVTGFPGFDQLLINKKPDDKVWKSTSENLKRVIWAPHHLMKELNKVSNFLEYYDYFLELANRYQDKLQIAFKPHPLLRLKLEKDPDWGKKKTDAYFEKWDILANGQLENGNYDDLFLTSDALIHDCGSFMAEYLVTGKPTLFMVRNEAVMEEWNEFGQKVVSLHYQSRNFQEVDDFIMDVVLSEKDWMKEDRKTFVREFLIQNPKSTASENILRYLEGQIFKY</sequence>
<gene>
    <name evidence="2" type="ORF">FFWV33_09170</name>
</gene>
<dbReference type="GO" id="GO:0016020">
    <property type="term" value="C:membrane"/>
    <property type="evidence" value="ECO:0007669"/>
    <property type="project" value="InterPro"/>
</dbReference>
<reference evidence="2 3" key="1">
    <citation type="submission" date="2017-04" db="EMBL/GenBank/DDBJ databases">
        <title>Compelte genome sequence of WV33.</title>
        <authorList>
            <person name="Lee P.C."/>
        </authorList>
    </citation>
    <scope>NUCLEOTIDE SEQUENCE [LARGE SCALE GENOMIC DNA]</scope>
    <source>
        <strain evidence="2 3">WV33</strain>
    </source>
</reference>
<feature type="transmembrane region" description="Helical" evidence="1">
    <location>
        <begin position="21"/>
        <end position="40"/>
    </location>
</feature>
<name>A0A2S1LDU0_9FLAO</name>
<dbReference type="AlphaFoldDB" id="A0A2S1LDU0"/>
<dbReference type="GO" id="GO:0047355">
    <property type="term" value="F:CDP-glycerol glycerophosphotransferase activity"/>
    <property type="evidence" value="ECO:0007669"/>
    <property type="project" value="InterPro"/>
</dbReference>
<dbReference type="InterPro" id="IPR007554">
    <property type="entry name" value="Glycerophosphate_synth"/>
</dbReference>
<dbReference type="SUPFAM" id="SSF53756">
    <property type="entry name" value="UDP-Glycosyltransferase/glycogen phosphorylase"/>
    <property type="match status" value="1"/>
</dbReference>
<dbReference type="RefSeq" id="WP_108740633.1">
    <property type="nucleotide sequence ID" value="NZ_CP020918.1"/>
</dbReference>
<dbReference type="KEGG" id="ffa:FFWV33_09170"/>
<evidence type="ECO:0000256" key="1">
    <source>
        <dbReference type="SAM" id="Phobius"/>
    </source>
</evidence>
<dbReference type="EMBL" id="CP020918">
    <property type="protein sequence ID" value="AWG21696.1"/>
    <property type="molecule type" value="Genomic_DNA"/>
</dbReference>
<keyword evidence="1" id="KW-1133">Transmembrane helix</keyword>
<dbReference type="Pfam" id="PF04464">
    <property type="entry name" value="Glyphos_transf"/>
    <property type="match status" value="1"/>
</dbReference>
<keyword evidence="2" id="KW-0808">Transferase</keyword>
<evidence type="ECO:0000313" key="2">
    <source>
        <dbReference type="EMBL" id="AWG21696.1"/>
    </source>
</evidence>
<protein>
    <submittedName>
        <fullName evidence="2">CDP-glycerol--glycerophosphate glycerophosphotransferase</fullName>
    </submittedName>
</protein>
<keyword evidence="1" id="KW-0472">Membrane</keyword>
<keyword evidence="3" id="KW-1185">Reference proteome</keyword>
<proteinExistence type="predicted"/>